<comment type="caution">
    <text evidence="2">The sequence shown here is derived from an EMBL/GenBank/DDBJ whole genome shotgun (WGS) entry which is preliminary data.</text>
</comment>
<reference evidence="2 3" key="1">
    <citation type="submission" date="2021-05" db="EMBL/GenBank/DDBJ databases">
        <title>A Polyphasic approach of four new species of the genus Ohtaekwangia: Ohtaekwangia histidinii sp. nov., Ohtaekwangia cretensis sp. nov., Ohtaekwangia indiensis sp. nov., Ohtaekwangia reichenbachii sp. nov. from diverse environment.</title>
        <authorList>
            <person name="Octaviana S."/>
        </authorList>
    </citation>
    <scope>NUCLEOTIDE SEQUENCE [LARGE SCALE GENOMIC DNA]</scope>
    <source>
        <strain evidence="2 3">PWU4</strain>
    </source>
</reference>
<evidence type="ECO:0000313" key="3">
    <source>
        <dbReference type="Proteomes" id="UP001319200"/>
    </source>
</evidence>
<dbReference type="RefSeq" id="WP_254169931.1">
    <property type="nucleotide sequence ID" value="NZ_JAHESF010000061.1"/>
</dbReference>
<dbReference type="InterPro" id="IPR019219">
    <property type="entry name" value="DUF2130"/>
</dbReference>
<dbReference type="Proteomes" id="UP001319200">
    <property type="component" value="Unassembled WGS sequence"/>
</dbReference>
<evidence type="ECO:0000256" key="1">
    <source>
        <dbReference type="SAM" id="Coils"/>
    </source>
</evidence>
<evidence type="ECO:0000313" key="2">
    <source>
        <dbReference type="EMBL" id="MBT1701246.1"/>
    </source>
</evidence>
<sequence>MDVLQTTALLVKCPHCGNKFSPEEAIGHDIRLQVEKEFELRMAENSRRLEERIRKQELEKYASQIRLLEDDRKVKAHRLRELENAAVTLQQREHQIKEREERAEIEMKRRLLEREKLIREQLERTAREKAMVEIEERERKLARDREALDLMMKKRVQEETEKAREEERMKMAEVQKKLDDQIRLVNEMKRKSEQGSMQMQGEVQELAIEYYLAAAFPRDGVEEVSKGKRGGDCVHVVRNDYKHVCGRILYESKRTKHFSHEWISKIKDDMRLQQADLGVLVSEVLPEGMTRFGEVDGIWVCTFVEFKALALLFRQQMVRIGEVLASQENKGDKMQMIYSYVTGNEFKQKLEAAFESYHEMQEDLVREKTLFTSQWARREKRLLKAMENLVSLYGDVRGIAGGAVQEIRSLEMPALDLLSED</sequence>
<keyword evidence="1" id="KW-0175">Coiled coil</keyword>
<protein>
    <submittedName>
        <fullName evidence="2">DUF2130 domain-containing protein</fullName>
    </submittedName>
</protein>
<dbReference type="Pfam" id="PF09903">
    <property type="entry name" value="DUF2130"/>
    <property type="match status" value="1"/>
</dbReference>
<feature type="coiled-coil region" evidence="1">
    <location>
        <begin position="65"/>
        <end position="191"/>
    </location>
</feature>
<proteinExistence type="predicted"/>
<name>A0AAP2DRN0_9BACT</name>
<accession>A0AAP2DRN0</accession>
<organism evidence="2 3">
    <name type="scientific">Chryseosolibacter histidini</name>
    <dbReference type="NCBI Taxonomy" id="2782349"/>
    <lineage>
        <taxon>Bacteria</taxon>
        <taxon>Pseudomonadati</taxon>
        <taxon>Bacteroidota</taxon>
        <taxon>Cytophagia</taxon>
        <taxon>Cytophagales</taxon>
        <taxon>Chryseotaleaceae</taxon>
        <taxon>Chryseosolibacter</taxon>
    </lineage>
</organism>
<dbReference type="EMBL" id="JAHESF010000061">
    <property type="protein sequence ID" value="MBT1701246.1"/>
    <property type="molecule type" value="Genomic_DNA"/>
</dbReference>
<dbReference type="AlphaFoldDB" id="A0AAP2DRN0"/>
<keyword evidence="3" id="KW-1185">Reference proteome</keyword>
<gene>
    <name evidence="2" type="ORF">KK083_30420</name>
</gene>